<accession>A0A1E5UEV2</accession>
<dbReference type="STRING" id="237258.SAMN04489756_11033"/>
<proteinExistence type="predicted"/>
<keyword evidence="1" id="KW-0175">Coiled coil</keyword>
<sequence>MKKLKPNHDEGMWKGAPSDLFSKAQFLRRNETIAEKLLWEKLRNNQLEGLKFRRQHPVNIYIADFYCHKFKLIIELDGDYHNQEEQKQKDEVRTEVLRLNDLKIIRFKNEEVEQDINQVLTTIKNKIEQLKEK</sequence>
<dbReference type="AlphaFoldDB" id="A0A1E5UEV2"/>
<dbReference type="InterPro" id="IPR047216">
    <property type="entry name" value="Endonuclease_DUF559_bact"/>
</dbReference>
<keyword evidence="4" id="KW-1185">Reference proteome</keyword>
<dbReference type="InterPro" id="IPR007569">
    <property type="entry name" value="DUF559"/>
</dbReference>
<dbReference type="RefSeq" id="WP_245993124.1">
    <property type="nucleotide sequence ID" value="NZ_CP034157.1"/>
</dbReference>
<dbReference type="PANTHER" id="PTHR38590:SF1">
    <property type="entry name" value="BLL0828 PROTEIN"/>
    <property type="match status" value="1"/>
</dbReference>
<organism evidence="3 4">
    <name type="scientific">Cloacibacterium normanense</name>
    <dbReference type="NCBI Taxonomy" id="237258"/>
    <lineage>
        <taxon>Bacteria</taxon>
        <taxon>Pseudomonadati</taxon>
        <taxon>Bacteroidota</taxon>
        <taxon>Flavobacteriia</taxon>
        <taxon>Flavobacteriales</taxon>
        <taxon>Weeksellaceae</taxon>
    </lineage>
</organism>
<dbReference type="Pfam" id="PF04480">
    <property type="entry name" value="DUF559"/>
    <property type="match status" value="1"/>
</dbReference>
<protein>
    <recommendedName>
        <fullName evidence="2">DUF559 domain-containing protein</fullName>
    </recommendedName>
</protein>
<dbReference type="Proteomes" id="UP000095601">
    <property type="component" value="Unassembled WGS sequence"/>
</dbReference>
<dbReference type="InterPro" id="IPR011335">
    <property type="entry name" value="Restrct_endonuc-II-like"/>
</dbReference>
<reference evidence="3 4" key="1">
    <citation type="submission" date="2016-09" db="EMBL/GenBank/DDBJ databases">
        <authorList>
            <person name="Capua I."/>
            <person name="De Benedictis P."/>
            <person name="Joannis T."/>
            <person name="Lombin L.H."/>
            <person name="Cattoli G."/>
        </authorList>
    </citation>
    <scope>NUCLEOTIDE SEQUENCE [LARGE SCALE GENOMIC DNA]</scope>
    <source>
        <strain evidence="3 4">NRS-1</strain>
    </source>
</reference>
<name>A0A1E5UEV2_9FLAO</name>
<dbReference type="Gene3D" id="3.40.960.10">
    <property type="entry name" value="VSR Endonuclease"/>
    <property type="match status" value="1"/>
</dbReference>
<feature type="coiled-coil region" evidence="1">
    <location>
        <begin position="82"/>
        <end position="133"/>
    </location>
</feature>
<dbReference type="EMBL" id="MKGI01000041">
    <property type="protein sequence ID" value="OEL11434.1"/>
    <property type="molecule type" value="Genomic_DNA"/>
</dbReference>
<dbReference type="PATRIC" id="fig|237258.4.peg.2236"/>
<dbReference type="PANTHER" id="PTHR38590">
    <property type="entry name" value="BLL0828 PROTEIN"/>
    <property type="match status" value="1"/>
</dbReference>
<evidence type="ECO:0000259" key="2">
    <source>
        <dbReference type="Pfam" id="PF04480"/>
    </source>
</evidence>
<feature type="domain" description="DUF559" evidence="2">
    <location>
        <begin position="22"/>
        <end position="127"/>
    </location>
</feature>
<evidence type="ECO:0000256" key="1">
    <source>
        <dbReference type="SAM" id="Coils"/>
    </source>
</evidence>
<comment type="caution">
    <text evidence="3">The sequence shown here is derived from an EMBL/GenBank/DDBJ whole genome shotgun (WGS) entry which is preliminary data.</text>
</comment>
<gene>
    <name evidence="3" type="ORF">BHF72_2075</name>
</gene>
<evidence type="ECO:0000313" key="3">
    <source>
        <dbReference type="EMBL" id="OEL11434.1"/>
    </source>
</evidence>
<evidence type="ECO:0000313" key="4">
    <source>
        <dbReference type="Proteomes" id="UP000095601"/>
    </source>
</evidence>
<dbReference type="SUPFAM" id="SSF52980">
    <property type="entry name" value="Restriction endonuclease-like"/>
    <property type="match status" value="1"/>
</dbReference>
<dbReference type="CDD" id="cd01038">
    <property type="entry name" value="Endonuclease_DUF559"/>
    <property type="match status" value="1"/>
</dbReference>